<dbReference type="AlphaFoldDB" id="A0A235CG53"/>
<evidence type="ECO:0000313" key="2">
    <source>
        <dbReference type="EMBL" id="TDW58501.1"/>
    </source>
</evidence>
<proteinExistence type="predicted"/>
<dbReference type="Proteomes" id="UP000295058">
    <property type="component" value="Unassembled WGS sequence"/>
</dbReference>
<evidence type="ECO:0000313" key="4">
    <source>
        <dbReference type="Proteomes" id="UP000295058"/>
    </source>
</evidence>
<dbReference type="Proteomes" id="UP000243640">
    <property type="component" value="Unassembled WGS sequence"/>
</dbReference>
<protein>
    <submittedName>
        <fullName evidence="1">Uncharacterized protein</fullName>
    </submittedName>
</protein>
<gene>
    <name evidence="1" type="ORF">B6S09_12885</name>
    <name evidence="2" type="ORF">LY04_02278</name>
</gene>
<organism evidence="1 3">
    <name type="scientific">Oceanimonas baumannii</name>
    <dbReference type="NCBI Taxonomy" id="129578"/>
    <lineage>
        <taxon>Bacteria</taxon>
        <taxon>Pseudomonadati</taxon>
        <taxon>Pseudomonadota</taxon>
        <taxon>Gammaproteobacteria</taxon>
        <taxon>Aeromonadales</taxon>
        <taxon>Aeromonadaceae</taxon>
        <taxon>Oceanimonas</taxon>
    </lineage>
</organism>
<comment type="caution">
    <text evidence="1">The sequence shown here is derived from an EMBL/GenBank/DDBJ whole genome shotgun (WGS) entry which is preliminary data.</text>
</comment>
<name>A0A235CG53_9GAMM</name>
<sequence length="94" mass="10212">MNQCRVPAKALSVVWTPAFAGVTIISVMPVETGIQTEVHDGSSGIAAEWTSAFAVVTMFVYEGMTFFRGGGVIRWQWHSLRLPAIVAGMLWSVP</sequence>
<keyword evidence="4" id="KW-1185">Reference proteome</keyword>
<reference evidence="1 3" key="1">
    <citation type="submission" date="2017-08" db="EMBL/GenBank/DDBJ databases">
        <title>Draft Genome Sequence of the Marine Bacterium Oceanimonas baumannii ATCC 700832.</title>
        <authorList>
            <person name="Mcclelland W.D."/>
            <person name="Brennan M.A."/>
            <person name="Trachtenberg A.M."/>
            <person name="Maclea K.S."/>
        </authorList>
    </citation>
    <scope>NUCLEOTIDE SEQUENCE [LARGE SCALE GENOMIC DNA]</scope>
    <source>
        <strain evidence="1 3">ATCC 700832</strain>
    </source>
</reference>
<evidence type="ECO:0000313" key="3">
    <source>
        <dbReference type="Proteomes" id="UP000243640"/>
    </source>
</evidence>
<dbReference type="EMBL" id="SODO01000008">
    <property type="protein sequence ID" value="TDW58501.1"/>
    <property type="molecule type" value="Genomic_DNA"/>
</dbReference>
<dbReference type="EMBL" id="NQJF01000010">
    <property type="protein sequence ID" value="OYD23349.1"/>
    <property type="molecule type" value="Genomic_DNA"/>
</dbReference>
<evidence type="ECO:0000313" key="1">
    <source>
        <dbReference type="EMBL" id="OYD23349.1"/>
    </source>
</evidence>
<accession>A0A235CG53</accession>
<reference evidence="2 4" key="2">
    <citation type="submission" date="2019-03" db="EMBL/GenBank/DDBJ databases">
        <title>Genomic Encyclopedia of Archaeal and Bacterial Type Strains, Phase II (KMG-II): from individual species to whole genera.</title>
        <authorList>
            <person name="Goeker M."/>
        </authorList>
    </citation>
    <scope>NUCLEOTIDE SEQUENCE [LARGE SCALE GENOMIC DNA]</scope>
    <source>
        <strain evidence="2 4">DSM 15594</strain>
    </source>
</reference>